<dbReference type="RefSeq" id="WP_036526101.1">
    <property type="nucleotide sequence ID" value="NZ_JFYZ01000011.1"/>
</dbReference>
<dbReference type="PANTHER" id="PTHR44196:SF1">
    <property type="entry name" value="DEHYDROGENASE_REDUCTASE SDR FAMILY MEMBER 7B"/>
    <property type="match status" value="1"/>
</dbReference>
<dbReference type="GO" id="GO:0016491">
    <property type="term" value="F:oxidoreductase activity"/>
    <property type="evidence" value="ECO:0007669"/>
    <property type="project" value="UniProtKB-KW"/>
</dbReference>
<accession>A0A031JYK6</accession>
<dbReference type="Gene3D" id="3.40.50.720">
    <property type="entry name" value="NAD(P)-binding Rossmann-like Domain"/>
    <property type="match status" value="1"/>
</dbReference>
<dbReference type="PATRIC" id="fig|158500.4.peg.2554"/>
<dbReference type="GO" id="GO:0016020">
    <property type="term" value="C:membrane"/>
    <property type="evidence" value="ECO:0007669"/>
    <property type="project" value="TreeGrafter"/>
</dbReference>
<dbReference type="Pfam" id="PF00106">
    <property type="entry name" value="adh_short"/>
    <property type="match status" value="1"/>
</dbReference>
<evidence type="ECO:0000256" key="2">
    <source>
        <dbReference type="ARBA" id="ARBA00023002"/>
    </source>
</evidence>
<dbReference type="InterPro" id="IPR020904">
    <property type="entry name" value="Sc_DH/Rdtase_CS"/>
</dbReference>
<dbReference type="EMBL" id="JFYZ01000011">
    <property type="protein sequence ID" value="EZP81843.1"/>
    <property type="molecule type" value="Genomic_DNA"/>
</dbReference>
<dbReference type="Proteomes" id="UP000024329">
    <property type="component" value="Unassembled WGS sequence"/>
</dbReference>
<name>A0A031JYK6_9SPHN</name>
<organism evidence="3 4">
    <name type="scientific">Novosphingobium resinovorum</name>
    <dbReference type="NCBI Taxonomy" id="158500"/>
    <lineage>
        <taxon>Bacteria</taxon>
        <taxon>Pseudomonadati</taxon>
        <taxon>Pseudomonadota</taxon>
        <taxon>Alphaproteobacteria</taxon>
        <taxon>Sphingomonadales</taxon>
        <taxon>Sphingomonadaceae</taxon>
        <taxon>Novosphingobium</taxon>
    </lineage>
</organism>
<dbReference type="AlphaFoldDB" id="A0A031JYK6"/>
<comment type="similarity">
    <text evidence="1">Belongs to the short-chain dehydrogenases/reductases (SDR) family.</text>
</comment>
<proteinExistence type="inferred from homology"/>
<comment type="caution">
    <text evidence="3">The sequence shown here is derived from an EMBL/GenBank/DDBJ whole genome shotgun (WGS) entry which is preliminary data.</text>
</comment>
<dbReference type="InterPro" id="IPR036291">
    <property type="entry name" value="NAD(P)-bd_dom_sf"/>
</dbReference>
<dbReference type="eggNOG" id="COG3967">
    <property type="taxonomic scope" value="Bacteria"/>
</dbReference>
<protein>
    <submittedName>
        <fullName evidence="3">DltE</fullName>
    </submittedName>
</protein>
<evidence type="ECO:0000313" key="4">
    <source>
        <dbReference type="Proteomes" id="UP000024329"/>
    </source>
</evidence>
<evidence type="ECO:0000313" key="3">
    <source>
        <dbReference type="EMBL" id="EZP81843.1"/>
    </source>
</evidence>
<keyword evidence="2" id="KW-0560">Oxidoreductase</keyword>
<dbReference type="PRINTS" id="PR00081">
    <property type="entry name" value="GDHRDH"/>
</dbReference>
<dbReference type="PROSITE" id="PS00061">
    <property type="entry name" value="ADH_SHORT"/>
    <property type="match status" value="1"/>
</dbReference>
<gene>
    <name evidence="3" type="ORF">BV97_02501</name>
</gene>
<reference evidence="3 4" key="1">
    <citation type="submission" date="2014-03" db="EMBL/GenBank/DDBJ databases">
        <title>Whole genome sequence of Novosphingobium resinovorum KF1.</title>
        <authorList>
            <person name="Gan H.M."/>
            <person name="Gan H.Y."/>
            <person name="Chew T.H."/>
            <person name="Savka M.A."/>
        </authorList>
    </citation>
    <scope>NUCLEOTIDE SEQUENCE [LARGE SCALE GENOMIC DNA]</scope>
    <source>
        <strain evidence="3 4">KF1</strain>
    </source>
</reference>
<dbReference type="InterPro" id="IPR002347">
    <property type="entry name" value="SDR_fam"/>
</dbReference>
<dbReference type="SUPFAM" id="SSF51735">
    <property type="entry name" value="NAD(P)-binding Rossmann-fold domains"/>
    <property type="match status" value="1"/>
</dbReference>
<sequence>MLLTDRTILITGGTSGIGRGLAETFHQLGNQVIIAGRRQLLIDEITAACPGMHGVQVNMRDPAAIAHLVDEVGALFPDLDVLVNNAGISRLEAWDGDTIDIATSLSIIETNIVGVLRLTAALLPTLGRQPSATIITTTSGLAFVPRSNFPTYCASKAFLHSWLQSLRHQLRHMPIEVIELPPPYVQTELAGALQASDPAAMPLADYLAEVFDLLQKPAPDNGEILVERVKALRMAQQNGSYPQIYANLNPA</sequence>
<evidence type="ECO:0000256" key="1">
    <source>
        <dbReference type="ARBA" id="ARBA00006484"/>
    </source>
</evidence>
<dbReference type="PANTHER" id="PTHR44196">
    <property type="entry name" value="DEHYDROGENASE/REDUCTASE SDR FAMILY MEMBER 7B"/>
    <property type="match status" value="1"/>
</dbReference>